<dbReference type="InterPro" id="IPR036736">
    <property type="entry name" value="ACP-like_sf"/>
</dbReference>
<reference evidence="2 3" key="1">
    <citation type="journal article" date="2016" name="Nat. Commun.">
        <title>Thousands of microbial genomes shed light on interconnected biogeochemical processes in an aquifer system.</title>
        <authorList>
            <person name="Anantharaman K."/>
            <person name="Brown C.T."/>
            <person name="Hug L.A."/>
            <person name="Sharon I."/>
            <person name="Castelle C.J."/>
            <person name="Probst A.J."/>
            <person name="Thomas B.C."/>
            <person name="Singh A."/>
            <person name="Wilkins M.J."/>
            <person name="Karaoz U."/>
            <person name="Brodie E.L."/>
            <person name="Williams K.H."/>
            <person name="Hubbard S.S."/>
            <person name="Banfield J.F."/>
        </authorList>
    </citation>
    <scope>NUCLEOTIDE SEQUENCE [LARGE SCALE GENOMIC DNA]</scope>
</reference>
<dbReference type="Proteomes" id="UP000177152">
    <property type="component" value="Unassembled WGS sequence"/>
</dbReference>
<dbReference type="EMBL" id="MHQC01000017">
    <property type="protein sequence ID" value="OGZ95128.1"/>
    <property type="molecule type" value="Genomic_DNA"/>
</dbReference>
<comment type="caution">
    <text evidence="2">The sequence shown here is derived from an EMBL/GenBank/DDBJ whole genome shotgun (WGS) entry which is preliminary data.</text>
</comment>
<dbReference type="PROSITE" id="PS50075">
    <property type="entry name" value="CARRIER"/>
    <property type="match status" value="1"/>
</dbReference>
<evidence type="ECO:0000313" key="3">
    <source>
        <dbReference type="Proteomes" id="UP000177152"/>
    </source>
</evidence>
<sequence length="80" mass="9150">MKDAEVKLRKLLSDILKIAPDTITDDTSPETTESWDSFNGLMIAAELEKTYQVEFTMDEIITTKNVGDIKKNLRNHHIDI</sequence>
<organism evidence="2 3">
    <name type="scientific">Candidatus Sungbacteria bacterium RIFCSPHIGHO2_01_FULL_47_32</name>
    <dbReference type="NCBI Taxonomy" id="1802264"/>
    <lineage>
        <taxon>Bacteria</taxon>
        <taxon>Candidatus Sungiibacteriota</taxon>
    </lineage>
</organism>
<protein>
    <recommendedName>
        <fullName evidence="1">Carrier domain-containing protein</fullName>
    </recommendedName>
</protein>
<proteinExistence type="predicted"/>
<dbReference type="Pfam" id="PF00550">
    <property type="entry name" value="PP-binding"/>
    <property type="match status" value="1"/>
</dbReference>
<dbReference type="SUPFAM" id="SSF47336">
    <property type="entry name" value="ACP-like"/>
    <property type="match status" value="1"/>
</dbReference>
<evidence type="ECO:0000313" key="2">
    <source>
        <dbReference type="EMBL" id="OGZ95128.1"/>
    </source>
</evidence>
<dbReference type="Gene3D" id="1.10.1200.10">
    <property type="entry name" value="ACP-like"/>
    <property type="match status" value="1"/>
</dbReference>
<dbReference type="InterPro" id="IPR009081">
    <property type="entry name" value="PP-bd_ACP"/>
</dbReference>
<accession>A0A1G2K9N7</accession>
<feature type="domain" description="Carrier" evidence="1">
    <location>
        <begin position="2"/>
        <end position="77"/>
    </location>
</feature>
<name>A0A1G2K9N7_9BACT</name>
<dbReference type="AlphaFoldDB" id="A0A1G2K9N7"/>
<evidence type="ECO:0000259" key="1">
    <source>
        <dbReference type="PROSITE" id="PS50075"/>
    </source>
</evidence>
<gene>
    <name evidence="2" type="ORF">A2633_06365</name>
</gene>